<evidence type="ECO:0000259" key="3">
    <source>
        <dbReference type="Pfam" id="PF20441"/>
    </source>
</evidence>
<feature type="transmembrane region" description="Helical" evidence="1">
    <location>
        <begin position="113"/>
        <end position="129"/>
    </location>
</feature>
<comment type="caution">
    <text evidence="4">The sequence shown here is derived from an EMBL/GenBank/DDBJ whole genome shotgun (WGS) entry which is preliminary data.</text>
</comment>
<proteinExistence type="predicted"/>
<evidence type="ECO:0000313" key="4">
    <source>
        <dbReference type="EMBL" id="MTT76726.1"/>
    </source>
</evidence>
<evidence type="ECO:0000259" key="2">
    <source>
        <dbReference type="Pfam" id="PF03354"/>
    </source>
</evidence>
<dbReference type="AlphaFoldDB" id="A0A7X3BWN7"/>
<dbReference type="InterPro" id="IPR046461">
    <property type="entry name" value="TerL_ATPase"/>
</dbReference>
<dbReference type="PANTHER" id="PTHR41287">
    <property type="match status" value="1"/>
</dbReference>
<evidence type="ECO:0000313" key="6">
    <source>
        <dbReference type="Proteomes" id="UP000443070"/>
    </source>
</evidence>
<dbReference type="Proteomes" id="UP000484547">
    <property type="component" value="Unassembled WGS sequence"/>
</dbReference>
<dbReference type="EMBL" id="WNBW01000013">
    <property type="protein sequence ID" value="MTU04916.1"/>
    <property type="molecule type" value="Genomic_DNA"/>
</dbReference>
<dbReference type="Proteomes" id="UP000443070">
    <property type="component" value="Unassembled WGS sequence"/>
</dbReference>
<organism evidence="4 7">
    <name type="scientific">Phascolarctobacterium faecium</name>
    <dbReference type="NCBI Taxonomy" id="33025"/>
    <lineage>
        <taxon>Bacteria</taxon>
        <taxon>Bacillati</taxon>
        <taxon>Bacillota</taxon>
        <taxon>Negativicutes</taxon>
        <taxon>Acidaminococcales</taxon>
        <taxon>Acidaminococcaceae</taxon>
        <taxon>Phascolarctobacterium</taxon>
    </lineage>
</organism>
<dbReference type="GO" id="GO:0004519">
    <property type="term" value="F:endonuclease activity"/>
    <property type="evidence" value="ECO:0007669"/>
    <property type="project" value="InterPro"/>
</dbReference>
<keyword evidence="1" id="KW-0812">Transmembrane</keyword>
<reference evidence="6 7" key="1">
    <citation type="journal article" date="2019" name="Nat. Med.">
        <title>A library of human gut bacterial isolates paired with longitudinal multiomics data enables mechanistic microbiome research.</title>
        <authorList>
            <person name="Poyet M."/>
            <person name="Groussin M."/>
            <person name="Gibbons S.M."/>
            <person name="Avila-Pacheco J."/>
            <person name="Jiang X."/>
            <person name="Kearney S.M."/>
            <person name="Perrotta A.R."/>
            <person name="Berdy B."/>
            <person name="Zhao S."/>
            <person name="Lieberman T.D."/>
            <person name="Swanson P.K."/>
            <person name="Smith M."/>
            <person name="Roesemann S."/>
            <person name="Alexander J.E."/>
            <person name="Rich S.A."/>
            <person name="Livny J."/>
            <person name="Vlamakis H."/>
            <person name="Clish C."/>
            <person name="Bullock K."/>
            <person name="Deik A."/>
            <person name="Scott J."/>
            <person name="Pierce K.A."/>
            <person name="Xavier R.J."/>
            <person name="Alm E.J."/>
        </authorList>
    </citation>
    <scope>NUCLEOTIDE SEQUENCE [LARGE SCALE GENOMIC DNA]</scope>
    <source>
        <strain evidence="4 7">BIOML-A13</strain>
        <strain evidence="5 6">BIOML-A3</strain>
    </source>
</reference>
<dbReference type="Pfam" id="PF20441">
    <property type="entry name" value="TerL_nuclease"/>
    <property type="match status" value="1"/>
</dbReference>
<keyword evidence="1" id="KW-1133">Transmembrane helix</keyword>
<dbReference type="EMBL" id="WNBM01000010">
    <property type="protein sequence ID" value="MTT76726.1"/>
    <property type="molecule type" value="Genomic_DNA"/>
</dbReference>
<dbReference type="InterPro" id="IPR046462">
    <property type="entry name" value="TerL_nuclease"/>
</dbReference>
<dbReference type="InterPro" id="IPR027417">
    <property type="entry name" value="P-loop_NTPase"/>
</dbReference>
<feature type="domain" description="Terminase large subunit-like ATPase" evidence="2">
    <location>
        <begin position="86"/>
        <end position="259"/>
    </location>
</feature>
<protein>
    <submittedName>
        <fullName evidence="4">Terminase</fullName>
    </submittedName>
</protein>
<feature type="transmembrane region" description="Helical" evidence="1">
    <location>
        <begin position="73"/>
        <end position="93"/>
    </location>
</feature>
<keyword evidence="6" id="KW-1185">Reference proteome</keyword>
<evidence type="ECO:0000313" key="7">
    <source>
        <dbReference type="Proteomes" id="UP000484547"/>
    </source>
</evidence>
<keyword evidence="1" id="KW-0472">Membrane</keyword>
<dbReference type="Pfam" id="PF03354">
    <property type="entry name" value="TerL_ATPase"/>
    <property type="match status" value="1"/>
</dbReference>
<feature type="domain" description="Terminase large subunit-like endonuclease" evidence="3">
    <location>
        <begin position="266"/>
        <end position="545"/>
    </location>
</feature>
<sequence length="564" mass="64438">MIKAKHPAYKYARDVVDGRVNAPKYVKLQCLEFLTVAKGRHKKYKLDDEKIVIIENVLKLMIVAKGLKAGQTFFEVLAGFQWLFIIAILCTVYRNDPSKRRYETAVLEICRKNGKTALIGVLFILLFLTEPRFSKFYSVAPDGALSREVKTAIEETIQSSPALRGTYENKQKFKILRDYIHCNLTDNRYIPLNYSNSTLDGKLPSVFLVDETGALPNPYAIEAMRSGQLTILNKLGCIISTKYPTVNNPFEDEVEYAKKVLNKLVVDDKIFALLFEPDNKKDWATDDEILEHGNPLALELPAIMKDLKDKRQVAIEIPSKRENFITKHCNIVYAGEGTESFVSLEDVRRGKRDKIDWRGKNVYIGVDLSMSNDNCSVAMSSYDSETQGVVCEVIAFLPEDKIEEKNKIERINYYDFIKQCKAIACGDRTVDYAVIEKFVEDIEGCYGVKIMSIGYDRYNALSSAQKWAKKYTTVEIRQHSSLLHAPTKWLSELIANGKFYYSDNKLLEINFENARCTYDTNLNRYVNKKKSAGKVDMVVALINSIYLLQQDIILNPPLDFVVQY</sequence>
<dbReference type="InterPro" id="IPR005021">
    <property type="entry name" value="Terminase_largesu-like"/>
</dbReference>
<dbReference type="OrthoDB" id="9760250at2"/>
<gene>
    <name evidence="4" type="ORF">GMD11_10715</name>
    <name evidence="5" type="ORF">GMD18_11025</name>
</gene>
<dbReference type="PANTHER" id="PTHR41287:SF1">
    <property type="entry name" value="PROTEIN YMFN"/>
    <property type="match status" value="1"/>
</dbReference>
<dbReference type="Gene3D" id="3.40.50.300">
    <property type="entry name" value="P-loop containing nucleotide triphosphate hydrolases"/>
    <property type="match status" value="1"/>
</dbReference>
<dbReference type="RefSeq" id="WP_149877317.1">
    <property type="nucleotide sequence ID" value="NZ_WNBG01000013.1"/>
</dbReference>
<accession>A0A7X3BWN7</accession>
<evidence type="ECO:0000256" key="1">
    <source>
        <dbReference type="SAM" id="Phobius"/>
    </source>
</evidence>
<name>A0A7X3BWN7_9FIRM</name>
<evidence type="ECO:0000313" key="5">
    <source>
        <dbReference type="EMBL" id="MTU04916.1"/>
    </source>
</evidence>